<name>A0ABP9M7M4_9MICO</name>
<dbReference type="InterPro" id="IPR043428">
    <property type="entry name" value="LivM-like"/>
</dbReference>
<organism evidence="11 12">
    <name type="scientific">Microbacterium yannicii</name>
    <dbReference type="NCBI Taxonomy" id="671622"/>
    <lineage>
        <taxon>Bacteria</taxon>
        <taxon>Bacillati</taxon>
        <taxon>Actinomycetota</taxon>
        <taxon>Actinomycetes</taxon>
        <taxon>Micrococcales</taxon>
        <taxon>Microbacteriaceae</taxon>
        <taxon>Microbacterium</taxon>
    </lineage>
</organism>
<dbReference type="Proteomes" id="UP001501407">
    <property type="component" value="Unassembled WGS sequence"/>
</dbReference>
<dbReference type="SMART" id="SM00382">
    <property type="entry name" value="AAA"/>
    <property type="match status" value="1"/>
</dbReference>
<keyword evidence="6" id="KW-0067">ATP-binding</keyword>
<evidence type="ECO:0000256" key="6">
    <source>
        <dbReference type="ARBA" id="ARBA00022840"/>
    </source>
</evidence>
<feature type="transmembrane region" description="Helical" evidence="9">
    <location>
        <begin position="299"/>
        <end position="331"/>
    </location>
</feature>
<dbReference type="Pfam" id="PF02653">
    <property type="entry name" value="BPD_transp_2"/>
    <property type="match status" value="1"/>
</dbReference>
<dbReference type="CDD" id="cd03219">
    <property type="entry name" value="ABC_Mj1267_LivG_branched"/>
    <property type="match status" value="1"/>
</dbReference>
<feature type="domain" description="ABC transporter" evidence="10">
    <location>
        <begin position="396"/>
        <end position="636"/>
    </location>
</feature>
<dbReference type="InterPro" id="IPR003439">
    <property type="entry name" value="ABC_transporter-like_ATP-bd"/>
</dbReference>
<evidence type="ECO:0000259" key="10">
    <source>
        <dbReference type="PROSITE" id="PS50893"/>
    </source>
</evidence>
<proteinExistence type="predicted"/>
<feature type="transmembrane region" description="Helical" evidence="9">
    <location>
        <begin position="37"/>
        <end position="58"/>
    </location>
</feature>
<keyword evidence="7 9" id="KW-1133">Transmembrane helix</keyword>
<sequence>MARLQENLRTGSYAVQDAVNRGLDRVLDRLPAPLRRVAVMPSVQGLVMVIVALAILLITGPMSYPAYVVLLICVYLVSVYGVNVTIGFSGVLSLGQGAAFAVGAYVAGILAGTYMWPIWLTLPLALLSGVAVGALVGLPAGRLAALGLAMLSLGTVLVVSDMLVALDDLTRGHGGISGITPFLSFDPSSYVLWEWFVPLVIIGIAFLAFWFHARYRTSRIGRATAAVRDEPIGASALGIGGYVTKVAAFAVGSGLGGLAGALFAYLSVYISPDAFLPSLSILFLVMAVLGGLGSQLGPLVGVIILVIVPLMLAPYPHVNIIVYGVLLVLLMRLRPRGLFSRTAAAADPVRTSLRLDGTTDGPKAAASLAEPVPAASVTAEPEPEPAAAAAPKNAVLSVDEVRRSFGGVKAVDGVTLKLREGEILGLIGPNGSGKTTMLNLIGGYYRPSAGSVALDGVDISRSRPQENARRGIARTFQTPKTFAGMSIDEHIEIAVQRQLDASPERVAACRTAALALLEAGGLKPDDLKMGRRESRFLGHGQLRFLEAAMAVARCPKVLLLDEPAAGLSASEIDALETIVKEVARAGVAVIIVEHHLEMVSRLVDRIVVLDLGRVLWEGHPDDLHDAEAVRAAYMGTV</sequence>
<evidence type="ECO:0000256" key="4">
    <source>
        <dbReference type="ARBA" id="ARBA00022692"/>
    </source>
</evidence>
<dbReference type="InterPro" id="IPR051120">
    <property type="entry name" value="ABC_AA/LPS_Transport"/>
</dbReference>
<evidence type="ECO:0000256" key="5">
    <source>
        <dbReference type="ARBA" id="ARBA00022741"/>
    </source>
</evidence>
<evidence type="ECO:0000256" key="2">
    <source>
        <dbReference type="ARBA" id="ARBA00022448"/>
    </source>
</evidence>
<feature type="transmembrane region" description="Helical" evidence="9">
    <location>
        <begin position="91"/>
        <end position="110"/>
    </location>
</feature>
<protein>
    <recommendedName>
        <fullName evidence="10">ABC transporter domain-containing protein</fullName>
    </recommendedName>
</protein>
<dbReference type="RefSeq" id="WP_194414815.1">
    <property type="nucleotide sequence ID" value="NZ_BAABKZ010000002.1"/>
</dbReference>
<evidence type="ECO:0000256" key="1">
    <source>
        <dbReference type="ARBA" id="ARBA00004651"/>
    </source>
</evidence>
<comment type="subcellular location">
    <subcellularLocation>
        <location evidence="1">Cell membrane</location>
        <topology evidence="1">Multi-pass membrane protein</topology>
    </subcellularLocation>
</comment>
<dbReference type="InterPro" id="IPR003593">
    <property type="entry name" value="AAA+_ATPase"/>
</dbReference>
<keyword evidence="2" id="KW-0813">Transport</keyword>
<dbReference type="EMBL" id="BAABKZ010000002">
    <property type="protein sequence ID" value="GAA5092029.1"/>
    <property type="molecule type" value="Genomic_DNA"/>
</dbReference>
<keyword evidence="8 9" id="KW-0472">Membrane</keyword>
<dbReference type="SUPFAM" id="SSF52540">
    <property type="entry name" value="P-loop containing nucleoside triphosphate hydrolases"/>
    <property type="match status" value="1"/>
</dbReference>
<dbReference type="Gene3D" id="3.40.50.300">
    <property type="entry name" value="P-loop containing nucleotide triphosphate hydrolases"/>
    <property type="match status" value="1"/>
</dbReference>
<evidence type="ECO:0000256" key="8">
    <source>
        <dbReference type="ARBA" id="ARBA00023136"/>
    </source>
</evidence>
<keyword evidence="4 9" id="KW-0812">Transmembrane</keyword>
<dbReference type="CDD" id="cd06581">
    <property type="entry name" value="TM_PBP1_LivM_like"/>
    <property type="match status" value="1"/>
</dbReference>
<dbReference type="Pfam" id="PF00005">
    <property type="entry name" value="ABC_tran"/>
    <property type="match status" value="1"/>
</dbReference>
<comment type="caution">
    <text evidence="11">The sequence shown here is derived from an EMBL/GenBank/DDBJ whole genome shotgun (WGS) entry which is preliminary data.</text>
</comment>
<feature type="transmembrane region" description="Helical" evidence="9">
    <location>
        <begin position="116"/>
        <end position="136"/>
    </location>
</feature>
<keyword evidence="5" id="KW-0547">Nucleotide-binding</keyword>
<feature type="transmembrane region" description="Helical" evidence="9">
    <location>
        <begin position="246"/>
        <end position="268"/>
    </location>
</feature>
<feature type="transmembrane region" description="Helical" evidence="9">
    <location>
        <begin position="64"/>
        <end position="84"/>
    </location>
</feature>
<dbReference type="PANTHER" id="PTHR45772">
    <property type="entry name" value="CONSERVED COMPONENT OF ABC TRANSPORTER FOR NATURAL AMINO ACIDS-RELATED"/>
    <property type="match status" value="1"/>
</dbReference>
<evidence type="ECO:0000256" key="9">
    <source>
        <dbReference type="SAM" id="Phobius"/>
    </source>
</evidence>
<evidence type="ECO:0000313" key="11">
    <source>
        <dbReference type="EMBL" id="GAA5092029.1"/>
    </source>
</evidence>
<keyword evidence="3" id="KW-1003">Cell membrane</keyword>
<evidence type="ECO:0000313" key="12">
    <source>
        <dbReference type="Proteomes" id="UP001501407"/>
    </source>
</evidence>
<feature type="transmembrane region" description="Helical" evidence="9">
    <location>
        <begin position="195"/>
        <end position="213"/>
    </location>
</feature>
<feature type="transmembrane region" description="Helical" evidence="9">
    <location>
        <begin position="143"/>
        <end position="166"/>
    </location>
</feature>
<evidence type="ECO:0000256" key="3">
    <source>
        <dbReference type="ARBA" id="ARBA00022475"/>
    </source>
</evidence>
<dbReference type="InterPro" id="IPR001851">
    <property type="entry name" value="ABC_transp_permease"/>
</dbReference>
<keyword evidence="12" id="KW-1185">Reference proteome</keyword>
<reference evidence="12" key="1">
    <citation type="journal article" date="2019" name="Int. J. Syst. Evol. Microbiol.">
        <title>The Global Catalogue of Microorganisms (GCM) 10K type strain sequencing project: providing services to taxonomists for standard genome sequencing and annotation.</title>
        <authorList>
            <consortium name="The Broad Institute Genomics Platform"/>
            <consortium name="The Broad Institute Genome Sequencing Center for Infectious Disease"/>
            <person name="Wu L."/>
            <person name="Ma J."/>
        </authorList>
    </citation>
    <scope>NUCLEOTIDE SEQUENCE [LARGE SCALE GENOMIC DNA]</scope>
    <source>
        <strain evidence="12">JCM 18959</strain>
    </source>
</reference>
<gene>
    <name evidence="11" type="ORF">GCM10025760_20100</name>
</gene>
<dbReference type="PROSITE" id="PS50893">
    <property type="entry name" value="ABC_TRANSPORTER_2"/>
    <property type="match status" value="1"/>
</dbReference>
<dbReference type="InterPro" id="IPR027417">
    <property type="entry name" value="P-loop_NTPase"/>
</dbReference>
<accession>A0ABP9M7M4</accession>
<dbReference type="PANTHER" id="PTHR45772:SF9">
    <property type="entry name" value="CONSERVED COMPONENT OF ABC TRANSPORTER FOR NATURAL AMINO ACIDS"/>
    <property type="match status" value="1"/>
</dbReference>
<evidence type="ECO:0000256" key="7">
    <source>
        <dbReference type="ARBA" id="ARBA00022989"/>
    </source>
</evidence>